<protein>
    <submittedName>
        <fullName evidence="3">Uncharacterized protein</fullName>
    </submittedName>
</protein>
<feature type="compositionally biased region" description="Basic and acidic residues" evidence="2">
    <location>
        <begin position="91"/>
        <end position="104"/>
    </location>
</feature>
<organism evidence="3">
    <name type="scientific">Tanacetum cinerariifolium</name>
    <name type="common">Dalmatian daisy</name>
    <name type="synonym">Chrysanthemum cinerariifolium</name>
    <dbReference type="NCBI Taxonomy" id="118510"/>
    <lineage>
        <taxon>Eukaryota</taxon>
        <taxon>Viridiplantae</taxon>
        <taxon>Streptophyta</taxon>
        <taxon>Embryophyta</taxon>
        <taxon>Tracheophyta</taxon>
        <taxon>Spermatophyta</taxon>
        <taxon>Magnoliopsida</taxon>
        <taxon>eudicotyledons</taxon>
        <taxon>Gunneridae</taxon>
        <taxon>Pentapetalae</taxon>
        <taxon>asterids</taxon>
        <taxon>campanulids</taxon>
        <taxon>Asterales</taxon>
        <taxon>Asteraceae</taxon>
        <taxon>Asteroideae</taxon>
        <taxon>Anthemideae</taxon>
        <taxon>Anthemidinae</taxon>
        <taxon>Tanacetum</taxon>
    </lineage>
</organism>
<feature type="compositionally biased region" description="Basic residues" evidence="2">
    <location>
        <begin position="11"/>
        <end position="20"/>
    </location>
</feature>
<reference evidence="3" key="1">
    <citation type="journal article" date="2019" name="Sci. Rep.">
        <title>Draft genome of Tanacetum cinerariifolium, the natural source of mosquito coil.</title>
        <authorList>
            <person name="Yamashiro T."/>
            <person name="Shiraishi A."/>
            <person name="Satake H."/>
            <person name="Nakayama K."/>
        </authorList>
    </citation>
    <scope>NUCLEOTIDE SEQUENCE</scope>
</reference>
<dbReference type="AlphaFoldDB" id="A0A699GXJ8"/>
<feature type="region of interest" description="Disordered" evidence="2">
    <location>
        <begin position="1"/>
        <end position="104"/>
    </location>
</feature>
<name>A0A699GXJ8_TANCI</name>
<feature type="compositionally biased region" description="Acidic residues" evidence="2">
    <location>
        <begin position="25"/>
        <end position="34"/>
    </location>
</feature>
<comment type="caution">
    <text evidence="3">The sequence shown here is derived from an EMBL/GenBank/DDBJ whole genome shotgun (WGS) entry which is preliminary data.</text>
</comment>
<accession>A0A699GXJ8</accession>
<keyword evidence="1" id="KW-0175">Coiled coil</keyword>
<evidence type="ECO:0000313" key="3">
    <source>
        <dbReference type="EMBL" id="GEW53967.1"/>
    </source>
</evidence>
<evidence type="ECO:0000256" key="1">
    <source>
        <dbReference type="SAM" id="Coils"/>
    </source>
</evidence>
<evidence type="ECO:0000256" key="2">
    <source>
        <dbReference type="SAM" id="MobiDB-lite"/>
    </source>
</evidence>
<sequence>MRRIGAGFSGKKQKPKRKQRKEAEVSNDESEDEDHVPTPSSDPRPSAKAAQAKEIGALKKKVTKLNKWRKSRSGGLRRLKKFGSGRIVKPPTEKDSLGAQEDASKQRRMIKEIDQNAEIALDDETHGRTNDDEMFRVDDLAGEEVVMETTIVTTTIVKDSAAPITNVTKDKITMAQALAALKSIKPKVVVQEQEMSTTIPAAATTVTTTVLTPRAKGIVFHEQKQSQIPIVSSSKNKGKSKMIKPKLPIKKKHHMRIHEEYARKLEAEEQEAARLSRDENVEPVIDDSEELKKCMEIVPDDGDEVLIEATPLSSRSPTIIDYKIHKEGKMTYFKIIRADGNSQVYQTFEKMFKNFKREDLKVPWAIVKDIFKKEKPVEDMDNLLFRTLKTMFEHHVEDNIWKYHQGLANVKN</sequence>
<feature type="compositionally biased region" description="Basic residues" evidence="2">
    <location>
        <begin position="58"/>
        <end position="83"/>
    </location>
</feature>
<gene>
    <name evidence="3" type="ORF">Tci_225943</name>
</gene>
<proteinExistence type="predicted"/>
<dbReference type="EMBL" id="BKCJ010062694">
    <property type="protein sequence ID" value="GEW53967.1"/>
    <property type="molecule type" value="Genomic_DNA"/>
</dbReference>
<feature type="coiled-coil region" evidence="1">
    <location>
        <begin position="251"/>
        <end position="278"/>
    </location>
</feature>